<dbReference type="PROSITE" id="PS50168">
    <property type="entry name" value="DED"/>
    <property type="match status" value="4"/>
</dbReference>
<evidence type="ECO:0000256" key="11">
    <source>
        <dbReference type="ARBA" id="ARBA00023145"/>
    </source>
</evidence>
<dbReference type="PROSITE" id="PS01121">
    <property type="entry name" value="CASPASE_HIS"/>
    <property type="match status" value="1"/>
</dbReference>
<feature type="domain" description="DED" evidence="21">
    <location>
        <begin position="433"/>
        <end position="511"/>
    </location>
</feature>
<dbReference type="InterPro" id="IPR033139">
    <property type="entry name" value="Caspase_cys_AS"/>
</dbReference>
<dbReference type="EC" id="3.4.22.61" evidence="15"/>
<keyword evidence="20" id="KW-0732">Signal</keyword>
<feature type="domain" description="Caspase family p20" evidence="23">
    <location>
        <begin position="244"/>
        <end position="339"/>
    </location>
</feature>
<feature type="chain" id="PRO_5035236584" description="CASP8 and FADD-like apoptosis regulator" evidence="20">
    <location>
        <begin position="31"/>
        <end position="894"/>
    </location>
</feature>
<comment type="function">
    <text evidence="14">Apoptosis regulator protein which may function as a crucial link between cell survival and cell death pathways in mammalian cells. Acts as an inhibitor of TNFRSF6 mediated apoptosis. A proteolytic fragment (p43) is likely retained in the death-inducing signaling complex (DISC) thereby blocking further recruitment and processing of caspase-8 at the complex. Full length and shorter isoforms have been shown either to induce apoptosis or to reduce TNFRSF-triggered apoptosis. Lacks enzymatic (caspase) activity.</text>
</comment>
<dbReference type="SMART" id="SM00115">
    <property type="entry name" value="CASc"/>
    <property type="match status" value="2"/>
</dbReference>
<dbReference type="FunFam" id="1.10.533.10:FF:000016">
    <property type="entry name" value="CASP8 and FADD-like apoptosis regulator"/>
    <property type="match status" value="1"/>
</dbReference>
<dbReference type="GO" id="GO:0043065">
    <property type="term" value="P:positive regulation of apoptotic process"/>
    <property type="evidence" value="ECO:0007669"/>
    <property type="project" value="UniProtKB-ARBA"/>
</dbReference>
<dbReference type="PROSITE" id="PS50208">
    <property type="entry name" value="CASPASE_P20"/>
    <property type="match status" value="2"/>
</dbReference>
<evidence type="ECO:0000256" key="15">
    <source>
        <dbReference type="ARBA" id="ARBA00066479"/>
    </source>
</evidence>
<evidence type="ECO:0000259" key="21">
    <source>
        <dbReference type="PROSITE" id="PS50168"/>
    </source>
</evidence>
<keyword evidence="5" id="KW-0597">Phosphoprotein</keyword>
<dbReference type="InterPro" id="IPR011029">
    <property type="entry name" value="DEATH-like_dom_sf"/>
</dbReference>
<evidence type="ECO:0000256" key="4">
    <source>
        <dbReference type="ARBA" id="ARBA00022490"/>
    </source>
</evidence>
<comment type="similarity">
    <text evidence="3 18">Belongs to the peptidase C14A family.</text>
</comment>
<keyword evidence="11" id="KW-0865">Zymogen</keyword>
<dbReference type="InterPro" id="IPR016129">
    <property type="entry name" value="Caspase_his_AS"/>
</dbReference>
<dbReference type="Pfam" id="PF00656">
    <property type="entry name" value="Peptidase_C14"/>
    <property type="match status" value="2"/>
</dbReference>
<dbReference type="GO" id="GO:0051604">
    <property type="term" value="P:protein maturation"/>
    <property type="evidence" value="ECO:0007669"/>
    <property type="project" value="UniProtKB-ARBA"/>
</dbReference>
<dbReference type="FunFam" id="1.10.533.10:FF:000038">
    <property type="entry name" value="Caspase 10"/>
    <property type="match status" value="1"/>
</dbReference>
<reference evidence="24" key="1">
    <citation type="journal article" date="2021" name="Evol. Appl.">
        <title>The genome of the Pyrenean desman and the effects of bottlenecks and inbreeding on the genomic landscape of an endangered species.</title>
        <authorList>
            <person name="Escoda L."/>
            <person name="Castresana J."/>
        </authorList>
    </citation>
    <scope>NUCLEOTIDE SEQUENCE</scope>
    <source>
        <strain evidence="24">IBE-C5619</strain>
    </source>
</reference>
<evidence type="ECO:0000256" key="14">
    <source>
        <dbReference type="ARBA" id="ARBA00057217"/>
    </source>
</evidence>
<dbReference type="GO" id="GO:0005634">
    <property type="term" value="C:nucleus"/>
    <property type="evidence" value="ECO:0007669"/>
    <property type="project" value="UniProtKB-SubCell"/>
</dbReference>
<evidence type="ECO:0000256" key="19">
    <source>
        <dbReference type="SAM" id="MobiDB-lite"/>
    </source>
</evidence>
<dbReference type="Proteomes" id="UP000700334">
    <property type="component" value="Unassembled WGS sequence"/>
</dbReference>
<evidence type="ECO:0000256" key="9">
    <source>
        <dbReference type="ARBA" id="ARBA00022801"/>
    </source>
</evidence>
<evidence type="ECO:0000259" key="22">
    <source>
        <dbReference type="PROSITE" id="PS50207"/>
    </source>
</evidence>
<dbReference type="GO" id="GO:0004197">
    <property type="term" value="F:cysteine-type endopeptidase activity"/>
    <property type="evidence" value="ECO:0007669"/>
    <property type="project" value="InterPro"/>
</dbReference>
<evidence type="ECO:0000256" key="8">
    <source>
        <dbReference type="ARBA" id="ARBA00022737"/>
    </source>
</evidence>
<dbReference type="Pfam" id="PF01335">
    <property type="entry name" value="DED"/>
    <property type="match status" value="3"/>
</dbReference>
<keyword evidence="25" id="KW-1185">Reference proteome</keyword>
<comment type="caution">
    <text evidence="24">The sequence shown here is derived from an EMBL/GenBank/DDBJ whole genome shotgun (WGS) entry which is preliminary data.</text>
</comment>
<dbReference type="FunFam" id="1.10.533.10:FF:000020">
    <property type="entry name" value="CASP8 and FADD like apoptosis regulator"/>
    <property type="match status" value="1"/>
</dbReference>
<dbReference type="InterPro" id="IPR002138">
    <property type="entry name" value="Pept_C14_p10"/>
</dbReference>
<evidence type="ECO:0000256" key="2">
    <source>
        <dbReference type="ARBA" id="ARBA00004496"/>
    </source>
</evidence>
<evidence type="ECO:0000256" key="13">
    <source>
        <dbReference type="ARBA" id="ARBA00051626"/>
    </source>
</evidence>
<dbReference type="SUPFAM" id="SSF52129">
    <property type="entry name" value="Caspase-like"/>
    <property type="match status" value="2"/>
</dbReference>
<dbReference type="PANTHER" id="PTHR48169">
    <property type="entry name" value="DED DOMAIN-CONTAINING PROTEIN"/>
    <property type="match status" value="1"/>
</dbReference>
<feature type="domain" description="DED" evidence="21">
    <location>
        <begin position="119"/>
        <end position="197"/>
    </location>
</feature>
<dbReference type="InterPro" id="IPR029030">
    <property type="entry name" value="Caspase-like_dom_sf"/>
</dbReference>
<dbReference type="CDD" id="cd08340">
    <property type="entry name" value="DED_c-FLIP_r2"/>
    <property type="match status" value="1"/>
</dbReference>
<keyword evidence="12" id="KW-0539">Nucleus</keyword>
<feature type="domain" description="Caspase family p10" evidence="22">
    <location>
        <begin position="800"/>
        <end position="884"/>
    </location>
</feature>
<dbReference type="GO" id="GO:0006508">
    <property type="term" value="P:proteolysis"/>
    <property type="evidence" value="ECO:0007669"/>
    <property type="project" value="UniProtKB-KW"/>
</dbReference>
<evidence type="ECO:0000256" key="1">
    <source>
        <dbReference type="ARBA" id="ARBA00004123"/>
    </source>
</evidence>
<evidence type="ECO:0000256" key="17">
    <source>
        <dbReference type="ARBA" id="ARBA00074066"/>
    </source>
</evidence>
<evidence type="ECO:0000256" key="3">
    <source>
        <dbReference type="ARBA" id="ARBA00010134"/>
    </source>
</evidence>
<evidence type="ECO:0000256" key="10">
    <source>
        <dbReference type="ARBA" id="ARBA00022807"/>
    </source>
</evidence>
<evidence type="ECO:0000256" key="7">
    <source>
        <dbReference type="ARBA" id="ARBA00022703"/>
    </source>
</evidence>
<dbReference type="GO" id="GO:0005886">
    <property type="term" value="C:plasma membrane"/>
    <property type="evidence" value="ECO:0007669"/>
    <property type="project" value="UniProtKB-ARBA"/>
</dbReference>
<keyword evidence="8" id="KW-0677">Repeat</keyword>
<feature type="domain" description="DED" evidence="21">
    <location>
        <begin position="28"/>
        <end position="100"/>
    </location>
</feature>
<dbReference type="CDD" id="cd08337">
    <property type="entry name" value="DED_c-FLIP_r1"/>
    <property type="match status" value="1"/>
</dbReference>
<comment type="subcellular location">
    <subcellularLocation>
        <location evidence="2">Cytoplasm</location>
    </subcellularLocation>
    <subcellularLocation>
        <location evidence="1">Nucleus</location>
    </subcellularLocation>
</comment>
<dbReference type="SMART" id="SM00031">
    <property type="entry name" value="DED"/>
    <property type="match status" value="4"/>
</dbReference>
<keyword evidence="7" id="KW-0053">Apoptosis</keyword>
<evidence type="ECO:0000256" key="6">
    <source>
        <dbReference type="ARBA" id="ARBA00022670"/>
    </source>
</evidence>
<dbReference type="OrthoDB" id="6114029at2759"/>
<dbReference type="GO" id="GO:0006915">
    <property type="term" value="P:apoptotic process"/>
    <property type="evidence" value="ECO:0007669"/>
    <property type="project" value="UniProtKB-KW"/>
</dbReference>
<dbReference type="GO" id="GO:0032991">
    <property type="term" value="C:protein-containing complex"/>
    <property type="evidence" value="ECO:0007669"/>
    <property type="project" value="UniProtKB-ARBA"/>
</dbReference>
<feature type="domain" description="DED" evidence="21">
    <location>
        <begin position="528"/>
        <end position="601"/>
    </location>
</feature>
<feature type="signal peptide" evidence="20">
    <location>
        <begin position="1"/>
        <end position="30"/>
    </location>
</feature>
<feature type="domain" description="Caspase family p20" evidence="23">
    <location>
        <begin position="652"/>
        <end position="776"/>
    </location>
</feature>
<protein>
    <recommendedName>
        <fullName evidence="17">CASP8 and FADD-like apoptosis regulator</fullName>
        <ecNumber evidence="15">3.4.22.61</ecNumber>
    </recommendedName>
    <alternativeName>
        <fullName evidence="16">Caspase-8</fullName>
    </alternativeName>
</protein>
<dbReference type="GO" id="GO:0060544">
    <property type="term" value="P:regulation of necroptotic process"/>
    <property type="evidence" value="ECO:0007669"/>
    <property type="project" value="UniProtKB-ARBA"/>
</dbReference>
<name>A0A8J6DUD1_GALPY</name>
<dbReference type="PANTHER" id="PTHR48169:SF3">
    <property type="entry name" value="CASP8 AND FADD LIKE APOPTOSIS REGULATOR"/>
    <property type="match status" value="1"/>
</dbReference>
<dbReference type="AlphaFoldDB" id="A0A8J6DUD1"/>
<keyword evidence="10" id="KW-0788">Thiol protease</keyword>
<dbReference type="GO" id="GO:0005737">
    <property type="term" value="C:cytoplasm"/>
    <property type="evidence" value="ECO:0007669"/>
    <property type="project" value="UniProtKB-SubCell"/>
</dbReference>
<dbReference type="InterPro" id="IPR015917">
    <property type="entry name" value="Pept_C14A"/>
</dbReference>
<dbReference type="InterPro" id="IPR011600">
    <property type="entry name" value="Pept_C14_caspase"/>
</dbReference>
<dbReference type="InterPro" id="IPR001875">
    <property type="entry name" value="DED_dom"/>
</dbReference>
<feature type="region of interest" description="Disordered" evidence="19">
    <location>
        <begin position="607"/>
        <end position="630"/>
    </location>
</feature>
<evidence type="ECO:0000256" key="20">
    <source>
        <dbReference type="SAM" id="SignalP"/>
    </source>
</evidence>
<dbReference type="PROSITE" id="PS50207">
    <property type="entry name" value="CASPASE_P10"/>
    <property type="match status" value="1"/>
</dbReference>
<dbReference type="SUPFAM" id="SSF47986">
    <property type="entry name" value="DEATH domain"/>
    <property type="match status" value="4"/>
</dbReference>
<dbReference type="PROSITE" id="PS01122">
    <property type="entry name" value="CASPASE_CYS"/>
    <property type="match status" value="1"/>
</dbReference>
<dbReference type="GO" id="GO:2001237">
    <property type="term" value="P:negative regulation of extrinsic apoptotic signaling pathway"/>
    <property type="evidence" value="ECO:0007669"/>
    <property type="project" value="UniProtKB-ARBA"/>
</dbReference>
<keyword evidence="4" id="KW-0963">Cytoplasm</keyword>
<dbReference type="PRINTS" id="PR00376">
    <property type="entry name" value="IL1BCENZYME"/>
</dbReference>
<dbReference type="FunFam" id="3.40.50.1460:FF:000008">
    <property type="entry name" value="caspase-8 isoform X1"/>
    <property type="match status" value="1"/>
</dbReference>
<accession>A0A8J6DUD1</accession>
<proteinExistence type="inferred from homology"/>
<comment type="catalytic activity">
    <reaction evidence="13">
        <text>Strict requirement for Asp at position P1 and has a preferred cleavage sequence of (Leu/Asp/Val)-Glu-Thr-Asp-|-(Gly/Ser/Ala).</text>
        <dbReference type="EC" id="3.4.22.61"/>
    </reaction>
</comment>
<gene>
    <name evidence="24" type="ORF">J0S82_014079</name>
</gene>
<evidence type="ECO:0000313" key="24">
    <source>
        <dbReference type="EMBL" id="KAG8520959.1"/>
    </source>
</evidence>
<keyword evidence="9" id="KW-0378">Hydrolase</keyword>
<evidence type="ECO:0000256" key="12">
    <source>
        <dbReference type="ARBA" id="ARBA00023242"/>
    </source>
</evidence>
<dbReference type="CDD" id="cd00032">
    <property type="entry name" value="CASc"/>
    <property type="match status" value="1"/>
</dbReference>
<evidence type="ECO:0000313" key="25">
    <source>
        <dbReference type="Proteomes" id="UP000700334"/>
    </source>
</evidence>
<dbReference type="Gene3D" id="3.40.50.1460">
    <property type="match status" value="3"/>
</dbReference>
<dbReference type="GO" id="GO:0008047">
    <property type="term" value="F:enzyme activator activity"/>
    <property type="evidence" value="ECO:0007669"/>
    <property type="project" value="UniProtKB-ARBA"/>
</dbReference>
<evidence type="ECO:0000256" key="18">
    <source>
        <dbReference type="RuleBase" id="RU003971"/>
    </source>
</evidence>
<evidence type="ECO:0000256" key="16">
    <source>
        <dbReference type="ARBA" id="ARBA00068172"/>
    </source>
</evidence>
<organism evidence="24 25">
    <name type="scientific">Galemys pyrenaicus</name>
    <name type="common">Iberian desman</name>
    <name type="synonym">Pyrenean desman</name>
    <dbReference type="NCBI Taxonomy" id="202257"/>
    <lineage>
        <taxon>Eukaryota</taxon>
        <taxon>Metazoa</taxon>
        <taxon>Chordata</taxon>
        <taxon>Craniata</taxon>
        <taxon>Vertebrata</taxon>
        <taxon>Euteleostomi</taxon>
        <taxon>Mammalia</taxon>
        <taxon>Eutheria</taxon>
        <taxon>Laurasiatheria</taxon>
        <taxon>Eulipotyphla</taxon>
        <taxon>Talpidae</taxon>
        <taxon>Galemys</taxon>
    </lineage>
</organism>
<sequence>MKLVASWPSVDWTGVLFLQFLGMTLPRMSAEVIHQVEEALDEDEKEILLFLCRDVAADAAPPNVRDLLDILSERGKLSLVDLAELLYRLRRFDLLKRILKMDKKAVEAHLLRHPRLISDYRVLMTEIGDCLDKSDVSSLSFLMRDYMGRGRTAKDKSFLDIVIELEKLNLLAPDQLDLLEKCLKNIHRIDLKTKIQNYKQSGKKNTDLSVARKSILRTNLPEERYKMQSSPLGICVIIDCIGNDAEVLQGTFTSLGYEVHPFLYQSMNEIIHTLHQFAYKIQHQNYDSFVCVLVSRGGYQSVFGVDETHAGFSLESIRRMFMGDSCPSLLGKPKLFFIQNYVVSESQQDDSSLLEVDGPAVNNTGAADRQPGPCTVHREADFFWSLCRADVFLLERPATAPSVYLQYLSQKLGQERLAKMSQSQSANSILDNSFRIKLLEINSGLGEESVEHLKFLCQDIVSSKKLENCKSASDIFDYLMAEEKLSEEDPFLLAELLYTIKQKKLLRHLDYSKEQVERLLPTQRRLSLFRTLLYELSEDMDRETLKEVIFLLKTWIPKEPETPLSVLACLEKQAEIDEDNLNLLEYAFKRTKPILMKKIEKYKKEKATQVAAPPASQETQSSHQGDQELFSPSEMEKLSLQEAGVYRMDGEFRGYCVIVNNETFTHPLSDRPGTHNDAECLIHVFTWLGFTTEKFDNVTKEELEGILKKYKDLPGHADGDCFVFCVLTHGESDGVYTSDGFLVTMQMIVSHFTLQQCSGLANKPKLFFIQACQGKKTQPSIPIEADAVSPENLNPEPLRLQKHLPDWVDILVGWATVPGYTAFRNVNTGSWYIQSLCRRLKDMVPRHHDILTILTAVNKDVSEQGEKMKQIPQPSFTMRKKLIFPVPKKSFHQL</sequence>
<keyword evidence="6" id="KW-0645">Protease</keyword>
<dbReference type="Gene3D" id="1.10.533.10">
    <property type="entry name" value="Death Domain, Fas"/>
    <property type="match status" value="4"/>
</dbReference>
<dbReference type="InterPro" id="IPR001309">
    <property type="entry name" value="Pept_C14_p20"/>
</dbReference>
<evidence type="ECO:0000256" key="5">
    <source>
        <dbReference type="ARBA" id="ARBA00022553"/>
    </source>
</evidence>
<evidence type="ECO:0000259" key="23">
    <source>
        <dbReference type="PROSITE" id="PS50208"/>
    </source>
</evidence>
<dbReference type="EMBL" id="JAGFMF010011501">
    <property type="protein sequence ID" value="KAG8520959.1"/>
    <property type="molecule type" value="Genomic_DNA"/>
</dbReference>